<proteinExistence type="predicted"/>
<evidence type="ECO:0000313" key="3">
    <source>
        <dbReference type="Proteomes" id="UP000712281"/>
    </source>
</evidence>
<dbReference type="Proteomes" id="UP000712281">
    <property type="component" value="Unassembled WGS sequence"/>
</dbReference>
<evidence type="ECO:0000256" key="1">
    <source>
        <dbReference type="SAM" id="Coils"/>
    </source>
</evidence>
<dbReference type="AlphaFoldDB" id="A0A8S9H7P3"/>
<gene>
    <name evidence="2" type="ORF">F2Q68_00034355</name>
</gene>
<comment type="caution">
    <text evidence="2">The sequence shown here is derived from an EMBL/GenBank/DDBJ whole genome shotgun (WGS) entry which is preliminary data.</text>
</comment>
<evidence type="ECO:0000313" key="2">
    <source>
        <dbReference type="EMBL" id="KAF2552914.1"/>
    </source>
</evidence>
<dbReference type="EMBL" id="QGKW02001988">
    <property type="protein sequence ID" value="KAF2552914.1"/>
    <property type="molecule type" value="Genomic_DNA"/>
</dbReference>
<reference evidence="2" key="1">
    <citation type="submission" date="2019-12" db="EMBL/GenBank/DDBJ databases">
        <title>Genome sequencing and annotation of Brassica cretica.</title>
        <authorList>
            <person name="Studholme D.J."/>
            <person name="Sarris P.F."/>
        </authorList>
    </citation>
    <scope>NUCLEOTIDE SEQUENCE</scope>
    <source>
        <strain evidence="2">PFS-001/15</strain>
        <tissue evidence="2">Leaf</tissue>
    </source>
</reference>
<keyword evidence="1" id="KW-0175">Coiled coil</keyword>
<sequence length="405" mass="47225">MHPEFGRSAYNRYGIRRFHWEQMDEYGIYKYEYGHARGIDGNIINVSKDDIRSLLERASMDELTYICLPEHTELFNQTKPEPEIYTKDEINEMIYGICGAQGLSEDDFKMKLDGVYYPLNDSISWLTTCMEEMKQDISMMQTHRPAEVTTPASIDGKIPLSIDEELTPSNPIKSEPTTYTRAEIDELVEEIYRTLGATEERLDKRCDDMCTTISTNRFRRKSIDDVPTQYRGKLVTKVTSVDKSDTNNHGQDISDHTYAKLVRHQFNIECLEERLQNLANITATMKDKWKREDEAMTDPSSIDRHPEFGRSAYNRYGIRRFHWEQMDEYGIYKYEYGHARGIDGNIINVSKDDIRSLLERASMDELTYICLPEHTELFNKTKLEPEIYTKDEINEMIYGICGAQG</sequence>
<protein>
    <submittedName>
        <fullName evidence="2">Uncharacterized protein</fullName>
    </submittedName>
</protein>
<feature type="coiled-coil region" evidence="1">
    <location>
        <begin position="261"/>
        <end position="288"/>
    </location>
</feature>
<accession>A0A8S9H7P3</accession>
<name>A0A8S9H7P3_BRACR</name>
<organism evidence="2 3">
    <name type="scientific">Brassica cretica</name>
    <name type="common">Mustard</name>
    <dbReference type="NCBI Taxonomy" id="69181"/>
    <lineage>
        <taxon>Eukaryota</taxon>
        <taxon>Viridiplantae</taxon>
        <taxon>Streptophyta</taxon>
        <taxon>Embryophyta</taxon>
        <taxon>Tracheophyta</taxon>
        <taxon>Spermatophyta</taxon>
        <taxon>Magnoliopsida</taxon>
        <taxon>eudicotyledons</taxon>
        <taxon>Gunneridae</taxon>
        <taxon>Pentapetalae</taxon>
        <taxon>rosids</taxon>
        <taxon>malvids</taxon>
        <taxon>Brassicales</taxon>
        <taxon>Brassicaceae</taxon>
        <taxon>Brassiceae</taxon>
        <taxon>Brassica</taxon>
    </lineage>
</organism>